<comment type="caution">
    <text evidence="1">The sequence shown here is derived from an EMBL/GenBank/DDBJ whole genome shotgun (WGS) entry which is preliminary data.</text>
</comment>
<dbReference type="OrthoDB" id="953at2157"/>
<proteinExistence type="predicted"/>
<dbReference type="SUPFAM" id="SSF50475">
    <property type="entry name" value="FMN-binding split barrel"/>
    <property type="match status" value="1"/>
</dbReference>
<protein>
    <submittedName>
        <fullName evidence="1">Pyridoxamine 5'-phosphate oxidase</fullName>
    </submittedName>
</protein>
<evidence type="ECO:0000313" key="2">
    <source>
        <dbReference type="Proteomes" id="UP000245657"/>
    </source>
</evidence>
<dbReference type="RefSeq" id="WP_109969683.1">
    <property type="nucleotide sequence ID" value="NZ_CP176093.1"/>
</dbReference>
<dbReference type="EMBL" id="QGMY01000011">
    <property type="protein sequence ID" value="PWR70581.1"/>
    <property type="molecule type" value="Genomic_DNA"/>
</dbReference>
<dbReference type="InterPro" id="IPR012349">
    <property type="entry name" value="Split_barrel_FMN-bd"/>
</dbReference>
<dbReference type="Proteomes" id="UP000245657">
    <property type="component" value="Unassembled WGS sequence"/>
</dbReference>
<keyword evidence="2" id="KW-1185">Reference proteome</keyword>
<accession>A0A2V2N4Z4</accession>
<dbReference type="AlphaFoldDB" id="A0A2V2N4Z4"/>
<dbReference type="InterPro" id="IPR024747">
    <property type="entry name" value="Pyridox_Oxase-rel"/>
</dbReference>
<evidence type="ECO:0000313" key="1">
    <source>
        <dbReference type="EMBL" id="PWR70581.1"/>
    </source>
</evidence>
<dbReference type="Gene3D" id="2.30.110.10">
    <property type="entry name" value="Electron Transport, Fmn-binding Protein, Chain A"/>
    <property type="match status" value="1"/>
</dbReference>
<reference evidence="1 2" key="1">
    <citation type="submission" date="2018-05" db="EMBL/GenBank/DDBJ databases">
        <title>Draft genome of Methanospirillum lacunae Ki8-1.</title>
        <authorList>
            <person name="Dueholm M.S."/>
            <person name="Nielsen P.H."/>
            <person name="Bakmann L.F."/>
            <person name="Otzen D.E."/>
        </authorList>
    </citation>
    <scope>NUCLEOTIDE SEQUENCE [LARGE SCALE GENOMIC DNA]</scope>
    <source>
        <strain evidence="1 2">Ki8-1</strain>
    </source>
</reference>
<dbReference type="GeneID" id="97547695"/>
<organism evidence="1 2">
    <name type="scientific">Methanospirillum lacunae</name>
    <dbReference type="NCBI Taxonomy" id="668570"/>
    <lineage>
        <taxon>Archaea</taxon>
        <taxon>Methanobacteriati</taxon>
        <taxon>Methanobacteriota</taxon>
        <taxon>Stenosarchaea group</taxon>
        <taxon>Methanomicrobia</taxon>
        <taxon>Methanomicrobiales</taxon>
        <taxon>Methanospirillaceae</taxon>
        <taxon>Methanospirillum</taxon>
    </lineage>
</organism>
<name>A0A2V2N4Z4_9EURY</name>
<gene>
    <name evidence="1" type="ORF">DK846_14400</name>
</gene>
<sequence length="158" mass="18568">MEIVKIPKMEKEEYDALIHNRFMARIAFQGEKYPYIAPFMYVYDGKHLYFLSTKYGRKFEYFRKSPYVSVEIEQYEPDLSGFMFVTLQGYLEEVTDSIEKKIIRGKFVDLIQEQHLSLNILAALGHSPEDAPESICREERSVVWRLNGVRSLVALKNV</sequence>
<dbReference type="Pfam" id="PF12900">
    <property type="entry name" value="Pyridox_ox_2"/>
    <property type="match status" value="1"/>
</dbReference>